<evidence type="ECO:0000256" key="2">
    <source>
        <dbReference type="SAM" id="SignalP"/>
    </source>
</evidence>
<dbReference type="PROSITE" id="PS00616">
    <property type="entry name" value="HIS_ACID_PHOSPHAT_1"/>
    <property type="match status" value="1"/>
</dbReference>
<dbReference type="Gene3D" id="3.40.50.1240">
    <property type="entry name" value="Phosphoglycerate mutase-like"/>
    <property type="match status" value="2"/>
</dbReference>
<sequence length="432" mass="47517">MKKSLLAVAVAGAVLLSSAVQAQTTPEGYQLQQVLMMSRHNLRAPLANNGSVLAQSTPNAWPAWDVPGGQLTTKGGVLEVYMGHYTREWLVAQGLIPSGECPAPDTVYAYANSLQRTVATAQFFITGAFPGCDIPVHHQEKMGTMDPTFNPVITDDSAAFRQQAVQAMEKARSQLHLDESYKLLEQITHYQDSPSCKEKHQCSLIDAKDTFSANYQQEPGVQGPLKVGNSLVDAFTLQYYEGFPMDQVAWGGIHTDRQWKVLSKLKNGYQDSLFTSPTVARNVAAPLVKYIDKVLVADRVSAPKVTVLVGHDSNIASLLTALDFKPYQLHDQYERTPIGGQLVFQRWHDGNANRDLMKIEYVYQSARQLRNAEALTLKSPAQRVTLELKGCPVDANGFCPLDKFDNVMNTAAKIAVCPRAGGGVCVIRSYVR</sequence>
<comment type="similarity">
    <text evidence="1">Belongs to the histidine acid phosphatase family.</text>
</comment>
<dbReference type="Pfam" id="PF00328">
    <property type="entry name" value="His_Phos_2"/>
    <property type="match status" value="1"/>
</dbReference>
<dbReference type="GO" id="GO:0008877">
    <property type="term" value="F:glucose-1-phosphatase activity"/>
    <property type="evidence" value="ECO:0007669"/>
    <property type="project" value="UniProtKB-EC"/>
</dbReference>
<dbReference type="InterPro" id="IPR033379">
    <property type="entry name" value="Acid_Pase_AS"/>
</dbReference>
<dbReference type="EC" id="3.1.3.8" evidence="3"/>
<name>A0A5J1S5L0_SALET</name>
<protein>
    <submittedName>
        <fullName evidence="3">Bifunctional glucose-1-phosphatase/inositol phosphatase</fullName>
        <ecNumber evidence="3">3.1.3.10</ecNumber>
        <ecNumber evidence="3">3.1.3.8</ecNumber>
    </submittedName>
</protein>
<dbReference type="NCBIfam" id="NF007553">
    <property type="entry name" value="PRK10173.1"/>
    <property type="match status" value="1"/>
</dbReference>
<dbReference type="EC" id="3.1.3.10" evidence="3"/>
<dbReference type="EMBL" id="AALLIO010000052">
    <property type="protein sequence ID" value="EDA8189164.1"/>
    <property type="molecule type" value="Genomic_DNA"/>
</dbReference>
<evidence type="ECO:0000256" key="1">
    <source>
        <dbReference type="ARBA" id="ARBA00005375"/>
    </source>
</evidence>
<accession>A0A5J1S5L0</accession>
<gene>
    <name evidence="3" type="ORF">A4I59_20665</name>
</gene>
<dbReference type="GO" id="GO:0030288">
    <property type="term" value="C:outer membrane-bounded periplasmic space"/>
    <property type="evidence" value="ECO:0007669"/>
    <property type="project" value="TreeGrafter"/>
</dbReference>
<reference evidence="3" key="1">
    <citation type="submission" date="2018-07" db="EMBL/GenBank/DDBJ databases">
        <authorList>
            <person name="Ashton P.M."/>
            <person name="Dallman T."/>
            <person name="Nair S."/>
            <person name="De Pinna E."/>
            <person name="Peters T."/>
            <person name="Grant K."/>
        </authorList>
    </citation>
    <scope>NUCLEOTIDE SEQUENCE</scope>
    <source>
        <strain evidence="3">116565</strain>
    </source>
</reference>
<dbReference type="InterPro" id="IPR029033">
    <property type="entry name" value="His_PPase_superfam"/>
</dbReference>
<keyword evidence="3" id="KW-0378">Hydrolase</keyword>
<dbReference type="PROSITE" id="PS00778">
    <property type="entry name" value="HIS_ACID_PHOSPHAT_2"/>
    <property type="match status" value="1"/>
</dbReference>
<dbReference type="SUPFAM" id="SSF53254">
    <property type="entry name" value="Phosphoglycerate mutase-like"/>
    <property type="match status" value="1"/>
</dbReference>
<comment type="caution">
    <text evidence="3">The sequence shown here is derived from an EMBL/GenBank/DDBJ whole genome shotgun (WGS) entry which is preliminary data.</text>
</comment>
<dbReference type="AlphaFoldDB" id="A0A5J1S5L0"/>
<feature type="chain" id="PRO_5023823083" evidence="2">
    <location>
        <begin position="23"/>
        <end position="432"/>
    </location>
</feature>
<dbReference type="CDD" id="cd07061">
    <property type="entry name" value="HP_HAP_like"/>
    <property type="match status" value="1"/>
</dbReference>
<dbReference type="GO" id="GO:0016158">
    <property type="term" value="F:inositol hexakisphosphate 3-phosphatase activity"/>
    <property type="evidence" value="ECO:0007669"/>
    <property type="project" value="UniProtKB-EC"/>
</dbReference>
<dbReference type="PANTHER" id="PTHR11567">
    <property type="entry name" value="ACID PHOSPHATASE-RELATED"/>
    <property type="match status" value="1"/>
</dbReference>
<feature type="signal peptide" evidence="2">
    <location>
        <begin position="1"/>
        <end position="22"/>
    </location>
</feature>
<dbReference type="InterPro" id="IPR050645">
    <property type="entry name" value="Histidine_acid_phosphatase"/>
</dbReference>
<organism evidence="3">
    <name type="scientific">Salmonella enterica subsp. enterica serovar Panama</name>
    <dbReference type="NCBI Taxonomy" id="29472"/>
    <lineage>
        <taxon>Bacteria</taxon>
        <taxon>Pseudomonadati</taxon>
        <taxon>Pseudomonadota</taxon>
        <taxon>Gammaproteobacteria</taxon>
        <taxon>Enterobacterales</taxon>
        <taxon>Enterobacteriaceae</taxon>
        <taxon>Salmonella</taxon>
    </lineage>
</organism>
<dbReference type="PANTHER" id="PTHR11567:SF135">
    <property type="entry name" value="GLUCOSE-1-PHOSPHATASE"/>
    <property type="match status" value="1"/>
</dbReference>
<proteinExistence type="inferred from homology"/>
<dbReference type="InterPro" id="IPR000560">
    <property type="entry name" value="His_Pase_clade-2"/>
</dbReference>
<keyword evidence="2" id="KW-0732">Signal</keyword>
<evidence type="ECO:0000313" key="3">
    <source>
        <dbReference type="EMBL" id="EDA8189164.1"/>
    </source>
</evidence>